<dbReference type="Pfam" id="PF07992">
    <property type="entry name" value="Pyr_redox_2"/>
    <property type="match status" value="1"/>
</dbReference>
<dbReference type="InParanoid" id="A0A4V6PF76"/>
<dbReference type="GO" id="GO:0004174">
    <property type="term" value="F:electron-transferring-flavoprotein dehydrogenase activity"/>
    <property type="evidence" value="ECO:0007669"/>
    <property type="project" value="TreeGrafter"/>
</dbReference>
<evidence type="ECO:0000259" key="5">
    <source>
        <dbReference type="Pfam" id="PF07992"/>
    </source>
</evidence>
<dbReference type="Gene3D" id="3.50.50.100">
    <property type="match status" value="1"/>
</dbReference>
<protein>
    <submittedName>
        <fullName evidence="6">FAD-dependent oxidoreductase</fullName>
    </submittedName>
</protein>
<feature type="domain" description="FAD/NAD(P)-binding" evidence="5">
    <location>
        <begin position="47"/>
        <end position="318"/>
    </location>
</feature>
<dbReference type="EMBL" id="SMKZ01000106">
    <property type="protein sequence ID" value="TDD94607.1"/>
    <property type="molecule type" value="Genomic_DNA"/>
</dbReference>
<dbReference type="InterPro" id="IPR036188">
    <property type="entry name" value="FAD/NAD-bd_sf"/>
</dbReference>
<gene>
    <name evidence="6" type="ORF">E1269_31775</name>
</gene>
<comment type="caution">
    <text evidence="6">The sequence shown here is derived from an EMBL/GenBank/DDBJ whole genome shotgun (WGS) entry which is preliminary data.</text>
</comment>
<dbReference type="AlphaFoldDB" id="A0A4V6PF76"/>
<evidence type="ECO:0000313" key="6">
    <source>
        <dbReference type="EMBL" id="TDD94607.1"/>
    </source>
</evidence>
<accession>A0A4V6PF76</accession>
<comment type="similarity">
    <text evidence="1">Belongs to the FAD-dependent oxidoreductase family.</text>
</comment>
<dbReference type="PRINTS" id="PR00368">
    <property type="entry name" value="FADPNR"/>
</dbReference>
<keyword evidence="2" id="KW-0285">Flavoprotein</keyword>
<proteinExistence type="inferred from homology"/>
<evidence type="ECO:0000256" key="3">
    <source>
        <dbReference type="ARBA" id="ARBA00022827"/>
    </source>
</evidence>
<dbReference type="InterPro" id="IPR023753">
    <property type="entry name" value="FAD/NAD-binding_dom"/>
</dbReference>
<dbReference type="PANTHER" id="PTHR43735">
    <property type="entry name" value="APOPTOSIS-INDUCING FACTOR 1"/>
    <property type="match status" value="1"/>
</dbReference>
<name>A0A4V6PF76_9ACTN</name>
<dbReference type="PRINTS" id="PR00469">
    <property type="entry name" value="PNDRDTASEII"/>
</dbReference>
<keyword evidence="7" id="KW-1185">Reference proteome</keyword>
<evidence type="ECO:0000256" key="2">
    <source>
        <dbReference type="ARBA" id="ARBA00022630"/>
    </source>
</evidence>
<evidence type="ECO:0000313" key="7">
    <source>
        <dbReference type="Proteomes" id="UP000294739"/>
    </source>
</evidence>
<evidence type="ECO:0000256" key="4">
    <source>
        <dbReference type="ARBA" id="ARBA00023002"/>
    </source>
</evidence>
<organism evidence="6 7">
    <name type="scientific">Jiangella asiatica</name>
    <dbReference type="NCBI Taxonomy" id="2530372"/>
    <lineage>
        <taxon>Bacteria</taxon>
        <taxon>Bacillati</taxon>
        <taxon>Actinomycetota</taxon>
        <taxon>Actinomycetes</taxon>
        <taxon>Jiangellales</taxon>
        <taxon>Jiangellaceae</taxon>
        <taxon>Jiangella</taxon>
    </lineage>
</organism>
<dbReference type="Proteomes" id="UP000294739">
    <property type="component" value="Unassembled WGS sequence"/>
</dbReference>
<dbReference type="SUPFAM" id="SSF51905">
    <property type="entry name" value="FAD/NAD(P)-binding domain"/>
    <property type="match status" value="1"/>
</dbReference>
<sequence length="403" mass="42450">MAADARAHTGNTSVNDVASIFEVATNPLVASTIEGDTVPENSGARPSVVVVGGGFAGITVAKALDDLADVTLVDPSDTFLHNLASWRALVDPAWLERIFFPYERLLANGRFLRDHAVAVDGHRVALASGLELSPDYLILATGSSYPFPAKTDETDAARARKRFLRAHHDLRGARHALVVGAGPAGLELAGEIKTFYPEKQVTLADLSDDILPGPYDQELREELRRQLDKLGVELVLGSPLRALPDTPAATAGRVAVTTAAGEDIDADIWFRAFGVTPATGYVSGSLAAARDEHGYLRVDGQLRVSGHEGVFAIGDISDADRNMAGTARLQAELLAANLRAELTGDGGPVGYEKLPPVIAIPLGPEGGAGLLPGVDGVAGPDLIAEVKGRAMMVETFQDLFDAR</sequence>
<evidence type="ECO:0000256" key="1">
    <source>
        <dbReference type="ARBA" id="ARBA00006442"/>
    </source>
</evidence>
<keyword evidence="3" id="KW-0274">FAD</keyword>
<dbReference type="PANTHER" id="PTHR43735:SF3">
    <property type="entry name" value="FERROPTOSIS SUPPRESSOR PROTEIN 1"/>
    <property type="match status" value="1"/>
</dbReference>
<keyword evidence="4" id="KW-0560">Oxidoreductase</keyword>
<dbReference type="GO" id="GO:0050660">
    <property type="term" value="F:flavin adenine dinucleotide binding"/>
    <property type="evidence" value="ECO:0007669"/>
    <property type="project" value="TreeGrafter"/>
</dbReference>
<dbReference type="OrthoDB" id="3248171at2"/>
<dbReference type="GO" id="GO:0005737">
    <property type="term" value="C:cytoplasm"/>
    <property type="evidence" value="ECO:0007669"/>
    <property type="project" value="TreeGrafter"/>
</dbReference>
<reference evidence="6 7" key="1">
    <citation type="submission" date="2019-03" db="EMBL/GenBank/DDBJ databases">
        <title>Draft genome sequences of novel Actinobacteria.</title>
        <authorList>
            <person name="Sahin N."/>
            <person name="Ay H."/>
            <person name="Saygin H."/>
        </authorList>
    </citation>
    <scope>NUCLEOTIDE SEQUENCE [LARGE SCALE GENOMIC DNA]</scope>
    <source>
        <strain evidence="6 7">5K138</strain>
    </source>
</reference>